<dbReference type="EMBL" id="FMKA01000001">
    <property type="protein sequence ID" value="SCP94804.1"/>
    <property type="molecule type" value="Genomic_DNA"/>
</dbReference>
<keyword evidence="2" id="KW-0012">Acyltransferase</keyword>
<feature type="domain" description="N-acetyltransferase" evidence="3">
    <location>
        <begin position="1"/>
        <end position="139"/>
    </location>
</feature>
<dbReference type="Proteomes" id="UP000199315">
    <property type="component" value="Unassembled WGS sequence"/>
</dbReference>
<evidence type="ECO:0000313" key="5">
    <source>
        <dbReference type="Proteomes" id="UP000199315"/>
    </source>
</evidence>
<dbReference type="InterPro" id="IPR050680">
    <property type="entry name" value="YpeA/RimI_acetyltransf"/>
</dbReference>
<proteinExistence type="predicted"/>
<dbReference type="SUPFAM" id="SSF55729">
    <property type="entry name" value="Acyl-CoA N-acyltransferases (Nat)"/>
    <property type="match status" value="1"/>
</dbReference>
<dbReference type="Pfam" id="PF00583">
    <property type="entry name" value="Acetyltransf_1"/>
    <property type="match status" value="1"/>
</dbReference>
<evidence type="ECO:0000313" key="4">
    <source>
        <dbReference type="EMBL" id="SCP94804.1"/>
    </source>
</evidence>
<name>A0A1D3TNB5_9FIRM</name>
<dbReference type="InterPro" id="IPR016181">
    <property type="entry name" value="Acyl_CoA_acyltransferase"/>
</dbReference>
<dbReference type="AlphaFoldDB" id="A0A1D3TNB5"/>
<organism evidence="4 5">
    <name type="scientific">Anaerobium acetethylicum</name>
    <dbReference type="NCBI Taxonomy" id="1619234"/>
    <lineage>
        <taxon>Bacteria</taxon>
        <taxon>Bacillati</taxon>
        <taxon>Bacillota</taxon>
        <taxon>Clostridia</taxon>
        <taxon>Lachnospirales</taxon>
        <taxon>Lachnospiraceae</taxon>
        <taxon>Anaerobium</taxon>
    </lineage>
</organism>
<dbReference type="GO" id="GO:0016747">
    <property type="term" value="F:acyltransferase activity, transferring groups other than amino-acyl groups"/>
    <property type="evidence" value="ECO:0007669"/>
    <property type="project" value="InterPro"/>
</dbReference>
<keyword evidence="1 4" id="KW-0808">Transferase</keyword>
<dbReference type="InterPro" id="IPR000182">
    <property type="entry name" value="GNAT_dom"/>
</dbReference>
<dbReference type="PROSITE" id="PS51186">
    <property type="entry name" value="GNAT"/>
    <property type="match status" value="1"/>
</dbReference>
<evidence type="ECO:0000256" key="1">
    <source>
        <dbReference type="ARBA" id="ARBA00022679"/>
    </source>
</evidence>
<evidence type="ECO:0000259" key="3">
    <source>
        <dbReference type="PROSITE" id="PS51186"/>
    </source>
</evidence>
<protein>
    <submittedName>
        <fullName evidence="4">Acetyltransferase (GNAT) domain-containing protein</fullName>
    </submittedName>
</protein>
<dbReference type="CDD" id="cd04301">
    <property type="entry name" value="NAT_SF"/>
    <property type="match status" value="1"/>
</dbReference>
<dbReference type="PANTHER" id="PTHR43420:SF31">
    <property type="entry name" value="ACETYLTRANSFERASE"/>
    <property type="match status" value="1"/>
</dbReference>
<accession>A0A1D3TNB5</accession>
<reference evidence="4 5" key="1">
    <citation type="submission" date="2016-09" db="EMBL/GenBank/DDBJ databases">
        <authorList>
            <person name="Capua I."/>
            <person name="De Benedictis P."/>
            <person name="Joannis T."/>
            <person name="Lombin L.H."/>
            <person name="Cattoli G."/>
        </authorList>
    </citation>
    <scope>NUCLEOTIDE SEQUENCE [LARGE SCALE GENOMIC DNA]</scope>
    <source>
        <strain evidence="4 5">GluBS11</strain>
    </source>
</reference>
<keyword evidence="5" id="KW-1185">Reference proteome</keyword>
<dbReference type="STRING" id="1619234.SAMN05421730_100164"/>
<evidence type="ECO:0000256" key="2">
    <source>
        <dbReference type="ARBA" id="ARBA00023315"/>
    </source>
</evidence>
<gene>
    <name evidence="4" type="ORF">SAMN05421730_100164</name>
</gene>
<dbReference type="Gene3D" id="3.40.630.30">
    <property type="match status" value="1"/>
</dbReference>
<dbReference type="PANTHER" id="PTHR43420">
    <property type="entry name" value="ACETYLTRANSFERASE"/>
    <property type="match status" value="1"/>
</dbReference>
<sequence length="278" mass="32041">MKHCVNPYSALANNTFGISFEEWYQNGFWPACHIPCSLADGDRIVANVSVNRMEFDRDGCRKHYIQLGTVMTDKEYRGQGLSRYLIERVISEWKDQSDGIYLFANDRVLDFYPRFGFGRSSEYCYSKAVCTENKKKTVEQVDMSEEKNREKLFEAIKTKTSNGRFVMNNPGLLMFYLTGFMKESVYRLPEDGGYAVAQIKDGRLVVHEIIGQEIIDIDSVASAFGSGINQVELRFTPFHQGRYTMQKWHEEDTTLFIQGKDLEVVGRDEMMFPTLSHA</sequence>